<organism evidence="1 2">
    <name type="scientific">Lutimaribacter pacificus</name>
    <dbReference type="NCBI Taxonomy" id="391948"/>
    <lineage>
        <taxon>Bacteria</taxon>
        <taxon>Pseudomonadati</taxon>
        <taxon>Pseudomonadota</taxon>
        <taxon>Alphaproteobacteria</taxon>
        <taxon>Rhodobacterales</taxon>
        <taxon>Roseobacteraceae</taxon>
        <taxon>Lutimaribacter</taxon>
    </lineage>
</organism>
<keyword evidence="2" id="KW-1185">Reference proteome</keyword>
<protein>
    <recommendedName>
        <fullName evidence="3">DUF2125 domain-containing protein</fullName>
    </recommendedName>
</protein>
<dbReference type="InterPro" id="IPR018666">
    <property type="entry name" value="DUF2125"/>
</dbReference>
<dbReference type="EMBL" id="FQZZ01000002">
    <property type="protein sequence ID" value="SHJ87555.1"/>
    <property type="molecule type" value="Genomic_DNA"/>
</dbReference>
<dbReference type="Pfam" id="PF09898">
    <property type="entry name" value="DUF2125"/>
    <property type="match status" value="1"/>
</dbReference>
<evidence type="ECO:0008006" key="3">
    <source>
        <dbReference type="Google" id="ProtNLM"/>
    </source>
</evidence>
<dbReference type="AlphaFoldDB" id="A0A1H0GES0"/>
<proteinExistence type="predicted"/>
<evidence type="ECO:0000313" key="1">
    <source>
        <dbReference type="EMBL" id="SHJ87555.1"/>
    </source>
</evidence>
<gene>
    <name evidence="1" type="ORF">SAMN05444142_102202</name>
</gene>
<reference evidence="1 2" key="1">
    <citation type="submission" date="2016-11" db="EMBL/GenBank/DDBJ databases">
        <authorList>
            <person name="Varghese N."/>
            <person name="Submissions S."/>
        </authorList>
    </citation>
    <scope>NUCLEOTIDE SEQUENCE [LARGE SCALE GENOMIC DNA]</scope>
    <source>
        <strain evidence="1 2">DSM 29620</strain>
    </source>
</reference>
<accession>A0A1H0GES0</accession>
<sequence length="495" mass="52131">MAAGMLMGTTALADVTSSQVWGDLKSYLEGFGYVITADEAQGADGLTVSNAVMVMEMPENGGTARVTLPDFSFSDAGDGTVAVTMPDAATTTYDLDIEGEGDASGEIEYTHSGFVMTVSGSPGDMVYDYRAADMQMVFRNLVVDGKPVDIAAARVGMSDLEGQSTSRMADDLRTIAQSMRAGSMSYDLDMADPENGTGRMVVNGAVTALDFTGTTTIPASATPTNDMGAMLEAGFGFDGTFTHNGSQTEFSFEEEDGSAMAGTSSSQSGTLGVRMDAGQLGYAIGARDVTLNLTSSDLPFPVEMAMAENTVRFQMPVTPDDEPQDFALGIKLGDFVMSDMIWAMFDPAGQLPRDPATLAVDLTGTATLDTPLMDPEAMESPEAPGELRTLTIADLVLRLAGAELTGMGDFAFDNSDTTTFDGIPRPEGAVNLRLVGGNRLLDTLIAMGLVQQEQATGVRMMMGLFAVPAEGEDTLTSRIEINEQGHVLANGQRLR</sequence>
<evidence type="ECO:0000313" key="2">
    <source>
        <dbReference type="Proteomes" id="UP000324252"/>
    </source>
</evidence>
<dbReference type="Proteomes" id="UP000324252">
    <property type="component" value="Unassembled WGS sequence"/>
</dbReference>
<name>A0A1H0GES0_9RHOB</name>